<dbReference type="AlphaFoldDB" id="G0R171"/>
<gene>
    <name evidence="2" type="ORF">IMG5_168830</name>
</gene>
<dbReference type="InterPro" id="IPR006629">
    <property type="entry name" value="LITAF"/>
</dbReference>
<feature type="non-terminal residue" evidence="2">
    <location>
        <position position="1"/>
    </location>
</feature>
<dbReference type="GeneID" id="14904865"/>
<dbReference type="OMA" id="CHNCKRT"/>
<sequence>QPVQYYPPNQNYNPQFPQPVGQNMPPQFQYSQQQLQEQPIITYQQQPVTMQNQQVQQQKLQQPLQPVQVVVQNVKKTKYNYIYQKGISQYSLNSKRNLTLNKNKMPCLYQRNYNNDIIQSWLTYLYMLFYLLFTTGCCCIPFCCNNCQDVIHTCPSCNANVGSYEYKIM</sequence>
<dbReference type="Pfam" id="PF10601">
    <property type="entry name" value="zf-LITAF-like"/>
    <property type="match status" value="1"/>
</dbReference>
<dbReference type="InParanoid" id="G0R171"/>
<accession>G0R171</accession>
<evidence type="ECO:0000313" key="3">
    <source>
        <dbReference type="Proteomes" id="UP000008983"/>
    </source>
</evidence>
<dbReference type="RefSeq" id="XP_004030015.1">
    <property type="nucleotide sequence ID" value="XM_004029967.1"/>
</dbReference>
<feature type="domain" description="LITAF" evidence="1">
    <location>
        <begin position="84"/>
        <end position="166"/>
    </location>
</feature>
<dbReference type="Proteomes" id="UP000008983">
    <property type="component" value="Unassembled WGS sequence"/>
</dbReference>
<keyword evidence="3" id="KW-1185">Reference proteome</keyword>
<protein>
    <recommendedName>
        <fullName evidence="1">LITAF domain-containing protein</fullName>
    </recommendedName>
</protein>
<organism evidence="2 3">
    <name type="scientific">Ichthyophthirius multifiliis</name>
    <name type="common">White spot disease agent</name>
    <name type="synonym">Ich</name>
    <dbReference type="NCBI Taxonomy" id="5932"/>
    <lineage>
        <taxon>Eukaryota</taxon>
        <taxon>Sar</taxon>
        <taxon>Alveolata</taxon>
        <taxon>Ciliophora</taxon>
        <taxon>Intramacronucleata</taxon>
        <taxon>Oligohymenophorea</taxon>
        <taxon>Hymenostomatida</taxon>
        <taxon>Ophryoglenina</taxon>
        <taxon>Ichthyophthirius</taxon>
    </lineage>
</organism>
<evidence type="ECO:0000313" key="2">
    <source>
        <dbReference type="EMBL" id="EGR28779.1"/>
    </source>
</evidence>
<evidence type="ECO:0000259" key="1">
    <source>
        <dbReference type="PROSITE" id="PS51837"/>
    </source>
</evidence>
<reference evidence="2 3" key="1">
    <citation type="submission" date="2011-07" db="EMBL/GenBank/DDBJ databases">
        <authorList>
            <person name="Coyne R."/>
            <person name="Brami D."/>
            <person name="Johnson J."/>
            <person name="Hostetler J."/>
            <person name="Hannick L."/>
            <person name="Clark T."/>
            <person name="Cassidy-Hanley D."/>
            <person name="Inman J."/>
        </authorList>
    </citation>
    <scope>NUCLEOTIDE SEQUENCE [LARGE SCALE GENOMIC DNA]</scope>
    <source>
        <strain evidence="2 3">G5</strain>
    </source>
</reference>
<dbReference type="PROSITE" id="PS51837">
    <property type="entry name" value="LITAF"/>
    <property type="match status" value="1"/>
</dbReference>
<proteinExistence type="predicted"/>
<dbReference type="EMBL" id="GL984210">
    <property type="protein sequence ID" value="EGR28779.1"/>
    <property type="molecule type" value="Genomic_DNA"/>
</dbReference>
<name>G0R171_ICHMU</name>
<dbReference type="SMART" id="SM00714">
    <property type="entry name" value="LITAF"/>
    <property type="match status" value="1"/>
</dbReference>